<name>A0A423TAP8_PENVA</name>
<keyword evidence="3" id="KW-1185">Reference proteome</keyword>
<organism evidence="2 3">
    <name type="scientific">Penaeus vannamei</name>
    <name type="common">Whiteleg shrimp</name>
    <name type="synonym">Litopenaeus vannamei</name>
    <dbReference type="NCBI Taxonomy" id="6689"/>
    <lineage>
        <taxon>Eukaryota</taxon>
        <taxon>Metazoa</taxon>
        <taxon>Ecdysozoa</taxon>
        <taxon>Arthropoda</taxon>
        <taxon>Crustacea</taxon>
        <taxon>Multicrustacea</taxon>
        <taxon>Malacostraca</taxon>
        <taxon>Eumalacostraca</taxon>
        <taxon>Eucarida</taxon>
        <taxon>Decapoda</taxon>
        <taxon>Dendrobranchiata</taxon>
        <taxon>Penaeoidea</taxon>
        <taxon>Penaeidae</taxon>
        <taxon>Penaeus</taxon>
    </lineage>
</organism>
<dbReference type="EMBL" id="QCYY01002024">
    <property type="protein sequence ID" value="ROT73491.1"/>
    <property type="molecule type" value="Genomic_DNA"/>
</dbReference>
<reference evidence="2 3" key="1">
    <citation type="submission" date="2018-04" db="EMBL/GenBank/DDBJ databases">
        <authorList>
            <person name="Zhang X."/>
            <person name="Yuan J."/>
            <person name="Li F."/>
            <person name="Xiang J."/>
        </authorList>
    </citation>
    <scope>NUCLEOTIDE SEQUENCE [LARGE SCALE GENOMIC DNA]</scope>
    <source>
        <tissue evidence="2">Muscle</tissue>
    </source>
</reference>
<keyword evidence="1" id="KW-1133">Transmembrane helix</keyword>
<keyword evidence="1" id="KW-0472">Membrane</keyword>
<dbReference type="Proteomes" id="UP000283509">
    <property type="component" value="Unassembled WGS sequence"/>
</dbReference>
<comment type="caution">
    <text evidence="2">The sequence shown here is derived from an EMBL/GenBank/DDBJ whole genome shotgun (WGS) entry which is preliminary data.</text>
</comment>
<keyword evidence="1" id="KW-0812">Transmembrane</keyword>
<gene>
    <name evidence="2" type="ORF">C7M84_008063</name>
</gene>
<evidence type="ECO:0000313" key="2">
    <source>
        <dbReference type="EMBL" id="ROT73491.1"/>
    </source>
</evidence>
<evidence type="ECO:0000313" key="3">
    <source>
        <dbReference type="Proteomes" id="UP000283509"/>
    </source>
</evidence>
<sequence length="230" mass="25126">MCAPAGRRQAASHPPPSNLPYLPASLIRNFTIGPGRSPAPSARESSKGSLVSRAASTAEREWLIRVFLELPAVGRRRRWLVFLVLCPLSAIDRWPPLFLFGDLTAPLEGRTASQQPAAPIFLIRDPSNDAACRTTVPRLDWQGVCLSARDMRDFRGSHMKAMLTVQIHIVGCVILGYMAWVLATSITVSRFLSGTLIFTYSVLGVGFLFFLTGLVGWVASARVPSACCAW</sequence>
<reference evidence="2 3" key="2">
    <citation type="submission" date="2019-01" db="EMBL/GenBank/DDBJ databases">
        <title>The decoding of complex shrimp genome reveals the adaptation for benthos swimmer, frequently molting mechanism and breeding impact on genome.</title>
        <authorList>
            <person name="Sun Y."/>
            <person name="Gao Y."/>
            <person name="Yu Y."/>
        </authorList>
    </citation>
    <scope>NUCLEOTIDE SEQUENCE [LARGE SCALE GENOMIC DNA]</scope>
    <source>
        <tissue evidence="2">Muscle</tissue>
    </source>
</reference>
<evidence type="ECO:0000256" key="1">
    <source>
        <dbReference type="SAM" id="Phobius"/>
    </source>
</evidence>
<protein>
    <submittedName>
        <fullName evidence="2">Tetraspanin-15</fullName>
    </submittedName>
</protein>
<dbReference type="AlphaFoldDB" id="A0A423TAP8"/>
<accession>A0A423TAP8</accession>
<feature type="transmembrane region" description="Helical" evidence="1">
    <location>
        <begin position="161"/>
        <end position="183"/>
    </location>
</feature>
<feature type="transmembrane region" description="Helical" evidence="1">
    <location>
        <begin position="195"/>
        <end position="219"/>
    </location>
</feature>
<proteinExistence type="predicted"/>